<sequence>MAVVGFTACANLRKIIGRHFEKVFAAGAKFSMMEKRFASAEFAKDCMEIRVQHLPAFKVSAVLGPGQREVELSATLRAGEQLEQPLPVPSPQPWF</sequence>
<dbReference type="EMBL" id="LVYU01000024">
    <property type="protein sequence ID" value="KZB02810.1"/>
    <property type="molecule type" value="Genomic_DNA"/>
</dbReference>
<gene>
    <name evidence="1" type="ORF">A4A59_07975</name>
</gene>
<accession>A0A154IS53</accession>
<proteinExistence type="predicted"/>
<evidence type="ECO:0000313" key="1">
    <source>
        <dbReference type="EMBL" id="KZB02810.1"/>
    </source>
</evidence>
<reference evidence="1" key="1">
    <citation type="submission" date="2016-03" db="EMBL/GenBank/DDBJ databases">
        <title>Microsymbionts genomes from the relict species Vavilovia formosa.</title>
        <authorList>
            <person name="Chirak E."/>
            <person name="Kimeklis A."/>
            <person name="Kopat V."/>
            <person name="Andronov E."/>
        </authorList>
    </citation>
    <scope>NUCLEOTIDE SEQUENCE [LARGE SCALE GENOMIC DNA]</scope>
    <source>
        <strain evidence="1">Vaf12</strain>
    </source>
</reference>
<organism evidence="1">
    <name type="scientific">Rhizobium leguminosarum</name>
    <dbReference type="NCBI Taxonomy" id="384"/>
    <lineage>
        <taxon>Bacteria</taxon>
        <taxon>Pseudomonadati</taxon>
        <taxon>Pseudomonadota</taxon>
        <taxon>Alphaproteobacteria</taxon>
        <taxon>Hyphomicrobiales</taxon>
        <taxon>Rhizobiaceae</taxon>
        <taxon>Rhizobium/Agrobacterium group</taxon>
        <taxon>Rhizobium</taxon>
    </lineage>
</organism>
<name>A0A154IS53_RHILE</name>
<comment type="caution">
    <text evidence="1">The sequence shown here is derived from an EMBL/GenBank/DDBJ whole genome shotgun (WGS) entry which is preliminary data.</text>
</comment>
<dbReference type="AlphaFoldDB" id="A0A154IS53"/>
<protein>
    <submittedName>
        <fullName evidence="1">Uncharacterized protein</fullName>
    </submittedName>
</protein>